<dbReference type="GeneID" id="28739238"/>
<gene>
    <name evidence="2" type="ORF">AB675_7022</name>
</gene>
<evidence type="ECO:0000313" key="3">
    <source>
        <dbReference type="Proteomes" id="UP000038010"/>
    </source>
</evidence>
<dbReference type="RefSeq" id="XP_018003614.1">
    <property type="nucleotide sequence ID" value="XM_018147358.1"/>
</dbReference>
<feature type="compositionally biased region" description="Acidic residues" evidence="1">
    <location>
        <begin position="211"/>
        <end position="222"/>
    </location>
</feature>
<evidence type="ECO:0000256" key="1">
    <source>
        <dbReference type="SAM" id="MobiDB-lite"/>
    </source>
</evidence>
<sequence>MPRRLSPAVSEESKPEMDAKTIAEAKEDVVHKKAASPSVSDLAKCCLRYYGLGLKLLRDNTLHPDKCFQSLIRFTKKTSDDERKDIVTTTIFVNALLPAPIAPKQLIAARDAYPMNPVFIGMVRGRLRIWEYEWWQDEAIGLPQLSKVFAKGGRKEFTAIHEDAKAKLVSLLDDIVVGVTPDNNDKDAEDDAGADSRRVSDSSDAQAAYDLAEDSDSEGTIF</sequence>
<keyword evidence="3" id="KW-1185">Reference proteome</keyword>
<comment type="caution">
    <text evidence="2">The sequence shown here is derived from an EMBL/GenBank/DDBJ whole genome shotgun (WGS) entry which is preliminary data.</text>
</comment>
<proteinExistence type="predicted"/>
<dbReference type="EMBL" id="LFJN01000005">
    <property type="protein sequence ID" value="KPI43651.1"/>
    <property type="molecule type" value="Genomic_DNA"/>
</dbReference>
<feature type="region of interest" description="Disordered" evidence="1">
    <location>
        <begin position="180"/>
        <end position="222"/>
    </location>
</feature>
<dbReference type="AlphaFoldDB" id="A0A0N0NQ96"/>
<protein>
    <submittedName>
        <fullName evidence="2">Uncharacterized protein</fullName>
    </submittedName>
</protein>
<reference evidence="2 3" key="1">
    <citation type="submission" date="2015-06" db="EMBL/GenBank/DDBJ databases">
        <title>Draft genome of the ant-associated black yeast Phialophora attae CBS 131958.</title>
        <authorList>
            <person name="Moreno L.F."/>
            <person name="Stielow B.J."/>
            <person name="de Hoog S."/>
            <person name="Vicente V.A."/>
            <person name="Weiss V.A."/>
            <person name="de Vries M."/>
            <person name="Cruz L.M."/>
            <person name="Souza E.M."/>
        </authorList>
    </citation>
    <scope>NUCLEOTIDE SEQUENCE [LARGE SCALE GENOMIC DNA]</scope>
    <source>
        <strain evidence="2 3">CBS 131958</strain>
    </source>
</reference>
<dbReference type="Proteomes" id="UP000038010">
    <property type="component" value="Unassembled WGS sequence"/>
</dbReference>
<organism evidence="2 3">
    <name type="scientific">Cyphellophora attinorum</name>
    <dbReference type="NCBI Taxonomy" id="1664694"/>
    <lineage>
        <taxon>Eukaryota</taxon>
        <taxon>Fungi</taxon>
        <taxon>Dikarya</taxon>
        <taxon>Ascomycota</taxon>
        <taxon>Pezizomycotina</taxon>
        <taxon>Eurotiomycetes</taxon>
        <taxon>Chaetothyriomycetidae</taxon>
        <taxon>Chaetothyriales</taxon>
        <taxon>Cyphellophoraceae</taxon>
        <taxon>Cyphellophora</taxon>
    </lineage>
</organism>
<name>A0A0N0NQ96_9EURO</name>
<dbReference type="VEuPathDB" id="FungiDB:AB675_7022"/>
<evidence type="ECO:0000313" key="2">
    <source>
        <dbReference type="EMBL" id="KPI43651.1"/>
    </source>
</evidence>
<accession>A0A0N0NQ96</accession>